<protein>
    <submittedName>
        <fullName evidence="7">Uncharacterized protein</fullName>
    </submittedName>
</protein>
<dbReference type="Pfam" id="PF23603">
    <property type="entry name" value="Ubiquitin_TPR1"/>
    <property type="match status" value="1"/>
</dbReference>
<evidence type="ECO:0000256" key="2">
    <source>
        <dbReference type="ARBA" id="ARBA00023125"/>
    </source>
</evidence>
<dbReference type="SUPFAM" id="SSF54236">
    <property type="entry name" value="Ubiquitin-like"/>
    <property type="match status" value="1"/>
</dbReference>
<evidence type="ECO:0000256" key="1">
    <source>
        <dbReference type="ARBA" id="ARBA00004123"/>
    </source>
</evidence>
<organism evidence="7 8">
    <name type="scientific">Linum tenue</name>
    <dbReference type="NCBI Taxonomy" id="586396"/>
    <lineage>
        <taxon>Eukaryota</taxon>
        <taxon>Viridiplantae</taxon>
        <taxon>Streptophyta</taxon>
        <taxon>Embryophyta</taxon>
        <taxon>Tracheophyta</taxon>
        <taxon>Spermatophyta</taxon>
        <taxon>Magnoliopsida</taxon>
        <taxon>eudicotyledons</taxon>
        <taxon>Gunneridae</taxon>
        <taxon>Pentapetalae</taxon>
        <taxon>rosids</taxon>
        <taxon>fabids</taxon>
        <taxon>Malpighiales</taxon>
        <taxon>Linaceae</taxon>
        <taxon>Linum</taxon>
    </lineage>
</organism>
<evidence type="ECO:0000313" key="7">
    <source>
        <dbReference type="EMBL" id="CAI0443242.1"/>
    </source>
</evidence>
<dbReference type="AlphaFoldDB" id="A0AAV0MAD4"/>
<keyword evidence="3" id="KW-0539">Nucleus</keyword>
<evidence type="ECO:0000259" key="5">
    <source>
        <dbReference type="PROSITE" id="PS50090"/>
    </source>
</evidence>
<dbReference type="GO" id="GO:0042162">
    <property type="term" value="F:telomeric DNA binding"/>
    <property type="evidence" value="ECO:0007669"/>
    <property type="project" value="UniProtKB-ARBA"/>
</dbReference>
<dbReference type="SMART" id="SM00717">
    <property type="entry name" value="SANT"/>
    <property type="match status" value="1"/>
</dbReference>
<dbReference type="PROSITE" id="PS51294">
    <property type="entry name" value="HTH_MYB"/>
    <property type="match status" value="1"/>
</dbReference>
<reference evidence="7" key="1">
    <citation type="submission" date="2022-08" db="EMBL/GenBank/DDBJ databases">
        <authorList>
            <person name="Gutierrez-Valencia J."/>
        </authorList>
    </citation>
    <scope>NUCLEOTIDE SEQUENCE</scope>
</reference>
<dbReference type="InterPro" id="IPR029071">
    <property type="entry name" value="Ubiquitin-like_domsf"/>
</dbReference>
<evidence type="ECO:0000256" key="4">
    <source>
        <dbReference type="SAM" id="MobiDB-lite"/>
    </source>
</evidence>
<feature type="compositionally biased region" description="Basic and acidic residues" evidence="4">
    <location>
        <begin position="144"/>
        <end position="155"/>
    </location>
</feature>
<evidence type="ECO:0000256" key="3">
    <source>
        <dbReference type="ARBA" id="ARBA00023242"/>
    </source>
</evidence>
<dbReference type="InterPro" id="IPR009057">
    <property type="entry name" value="Homeodomain-like_sf"/>
</dbReference>
<feature type="compositionally biased region" description="Polar residues" evidence="4">
    <location>
        <begin position="134"/>
        <end position="143"/>
    </location>
</feature>
<dbReference type="InterPro" id="IPR031105">
    <property type="entry name" value="TRP_plant"/>
</dbReference>
<feature type="region of interest" description="Disordered" evidence="4">
    <location>
        <begin position="60"/>
        <end position="83"/>
    </location>
</feature>
<sequence length="652" mass="71298">MVLKKRQSHGFNSLHFPSVPKAPRSARRAFRKRIVEDSQICAFELLASLAGKLLQESESSSASSNASDAHDRPAISDGVVKRERVETKPVKTECLDLGSCEESIFLPDYDSPSSDSRQSLKEIPPPAESDSILERSSTVSNADSSEKGNGDEKPIQCEKVLAKVEGVSPVSVETCDAKPESGLGRQPLADGMETRGLILDNACSSKDPMKLSAKNPALVNSANTVKVLSHGNSLPSASDLKHGNDVKLGIRDDDENFFRFNKLSNRRKAFKPSSRIGDRRIRKLLSSKYWKAAPKLKDYELTKPLFADLGMKPLHHKRKLSCNPDKTQGDILYKRRKFSDRSLVIASDGGFSSESVCNSPEKGMSGDNGSAVLCNGENGMSSPVIGHQAQLRSKDSHVKLSIKSFKIPELFIDVPENATVGSLKRTVVEAVTALLGGGLRVGLVLHGKKVRDDNRTLLQTGITSTENIETLGFTLEPNSVQAPVPLCCEEPPAILPCETSHLIPRALVAVEPASAEALAVVPLNQKSKRSENVQRRTRRPFSVSEVEALVEAVEELGTGRWRDVKLRSFDNADHRTYVDLKDKWKTLVHTAQIAPQQRRGEPVPQNLLDRVLAAHGYWSQHQAKQHNKNQVTATATATLAMLQITDGQAVEA</sequence>
<dbReference type="InterPro" id="IPR001005">
    <property type="entry name" value="SANT/Myb"/>
</dbReference>
<dbReference type="Gene3D" id="1.10.246.220">
    <property type="match status" value="1"/>
</dbReference>
<evidence type="ECO:0000313" key="8">
    <source>
        <dbReference type="Proteomes" id="UP001154282"/>
    </source>
</evidence>
<comment type="caution">
    <text evidence="7">The sequence shown here is derived from an EMBL/GenBank/DDBJ whole genome shotgun (WGS) entry which is preliminary data.</text>
</comment>
<proteinExistence type="predicted"/>
<dbReference type="PANTHER" id="PTHR21717:SF73">
    <property type="entry name" value="TELOMERE-BINDING PROTEIN, PUTATIVE-RELATED"/>
    <property type="match status" value="1"/>
</dbReference>
<feature type="compositionally biased region" description="Basic and acidic residues" evidence="4">
    <location>
        <begin position="68"/>
        <end position="83"/>
    </location>
</feature>
<dbReference type="GO" id="GO:0005634">
    <property type="term" value="C:nucleus"/>
    <property type="evidence" value="ECO:0007669"/>
    <property type="project" value="UniProtKB-SubCell"/>
</dbReference>
<dbReference type="InterPro" id="IPR057625">
    <property type="entry name" value="TPR1-6-like_ubiquitin"/>
</dbReference>
<dbReference type="PANTHER" id="PTHR21717">
    <property type="entry name" value="TELOMERIC REPEAT BINDING PROTEIN"/>
    <property type="match status" value="1"/>
</dbReference>
<dbReference type="InterPro" id="IPR017930">
    <property type="entry name" value="Myb_dom"/>
</dbReference>
<feature type="domain" description="HTH myb-type" evidence="6">
    <location>
        <begin position="534"/>
        <end position="592"/>
    </location>
</feature>
<dbReference type="Proteomes" id="UP001154282">
    <property type="component" value="Unassembled WGS sequence"/>
</dbReference>
<gene>
    <name evidence="7" type="ORF">LITE_LOCUS27586</name>
</gene>
<dbReference type="SUPFAM" id="SSF46689">
    <property type="entry name" value="Homeodomain-like"/>
    <property type="match status" value="1"/>
</dbReference>
<evidence type="ECO:0000259" key="6">
    <source>
        <dbReference type="PROSITE" id="PS51294"/>
    </source>
</evidence>
<feature type="region of interest" description="Disordered" evidence="4">
    <location>
        <begin position="106"/>
        <end position="155"/>
    </location>
</feature>
<keyword evidence="8" id="KW-1185">Reference proteome</keyword>
<name>A0AAV0MAD4_9ROSI</name>
<feature type="domain" description="Myb-like" evidence="5">
    <location>
        <begin position="533"/>
        <end position="588"/>
    </location>
</feature>
<feature type="region of interest" description="Disordered" evidence="4">
    <location>
        <begin position="1"/>
        <end position="22"/>
    </location>
</feature>
<dbReference type="CDD" id="cd11660">
    <property type="entry name" value="SANT_TRF"/>
    <property type="match status" value="1"/>
</dbReference>
<dbReference type="EMBL" id="CAMGYJ010000007">
    <property type="protein sequence ID" value="CAI0443242.1"/>
    <property type="molecule type" value="Genomic_DNA"/>
</dbReference>
<comment type="subcellular location">
    <subcellularLocation>
        <location evidence="1">Nucleus</location>
    </subcellularLocation>
</comment>
<keyword evidence="2" id="KW-0238">DNA-binding</keyword>
<dbReference type="PROSITE" id="PS50090">
    <property type="entry name" value="MYB_LIKE"/>
    <property type="match status" value="1"/>
</dbReference>
<accession>A0AAV0MAD4</accession>